<proteinExistence type="predicted"/>
<evidence type="ECO:0000313" key="1">
    <source>
        <dbReference type="EMBL" id="MDJ1159935.1"/>
    </source>
</evidence>
<accession>A0ABT7AKP8</accession>
<dbReference type="EMBL" id="JASJEV010000014">
    <property type="protein sequence ID" value="MDJ1159935.1"/>
    <property type="molecule type" value="Genomic_DNA"/>
</dbReference>
<reference evidence="1 2" key="1">
    <citation type="submission" date="2023-05" db="EMBL/GenBank/DDBJ databases">
        <title>Chelatococcus sp. nov., a moderately thermophilic bacterium isolated from hot spring microbial mat.</title>
        <authorList>
            <person name="Hu C.-J."/>
            <person name="Li W.-J."/>
        </authorList>
    </citation>
    <scope>NUCLEOTIDE SEQUENCE [LARGE SCALE GENOMIC DNA]</scope>
    <source>
        <strain evidence="1 2">SYSU G07232</strain>
    </source>
</reference>
<dbReference type="RefSeq" id="WP_283741931.1">
    <property type="nucleotide sequence ID" value="NZ_JASJEV010000014.1"/>
</dbReference>
<name>A0ABT7AKP8_9HYPH</name>
<protein>
    <submittedName>
        <fullName evidence="1">Uncharacterized protein</fullName>
    </submittedName>
</protein>
<dbReference type="Proteomes" id="UP001321492">
    <property type="component" value="Unassembled WGS sequence"/>
</dbReference>
<keyword evidence="2" id="KW-1185">Reference proteome</keyword>
<comment type="caution">
    <text evidence="1">The sequence shown here is derived from an EMBL/GenBank/DDBJ whole genome shotgun (WGS) entry which is preliminary data.</text>
</comment>
<sequence>MQGTSALAAGSLSLVSLPLPVSLLVGAVPQAAFAQSLWQGGSDDYDSPANWSSGIPEGAGAEARFGAAGVKTVNVLQGHILGRMTFLPGAAPYTLNIGNSSIVNVYDGISNNSGVE</sequence>
<gene>
    <name evidence="1" type="ORF">QNA08_17105</name>
</gene>
<evidence type="ECO:0000313" key="2">
    <source>
        <dbReference type="Proteomes" id="UP001321492"/>
    </source>
</evidence>
<organism evidence="1 2">
    <name type="scientific">Chelatococcus albus</name>
    <dbReference type="NCBI Taxonomy" id="3047466"/>
    <lineage>
        <taxon>Bacteria</taxon>
        <taxon>Pseudomonadati</taxon>
        <taxon>Pseudomonadota</taxon>
        <taxon>Alphaproteobacteria</taxon>
        <taxon>Hyphomicrobiales</taxon>
        <taxon>Chelatococcaceae</taxon>
        <taxon>Chelatococcus</taxon>
    </lineage>
</organism>